<organism evidence="2 3">
    <name type="scientific">Immersiella caudata</name>
    <dbReference type="NCBI Taxonomy" id="314043"/>
    <lineage>
        <taxon>Eukaryota</taxon>
        <taxon>Fungi</taxon>
        <taxon>Dikarya</taxon>
        <taxon>Ascomycota</taxon>
        <taxon>Pezizomycotina</taxon>
        <taxon>Sordariomycetes</taxon>
        <taxon>Sordariomycetidae</taxon>
        <taxon>Sordariales</taxon>
        <taxon>Lasiosphaeriaceae</taxon>
        <taxon>Immersiella</taxon>
    </lineage>
</organism>
<gene>
    <name evidence="2" type="ORF">B0T14DRAFT_150626</name>
</gene>
<dbReference type="Proteomes" id="UP001175000">
    <property type="component" value="Unassembled WGS sequence"/>
</dbReference>
<dbReference type="AlphaFoldDB" id="A0AA40C2I2"/>
<feature type="region of interest" description="Disordered" evidence="1">
    <location>
        <begin position="46"/>
        <end position="72"/>
    </location>
</feature>
<evidence type="ECO:0000313" key="3">
    <source>
        <dbReference type="Proteomes" id="UP001175000"/>
    </source>
</evidence>
<comment type="caution">
    <text evidence="2">The sequence shown here is derived from an EMBL/GenBank/DDBJ whole genome shotgun (WGS) entry which is preliminary data.</text>
</comment>
<evidence type="ECO:0000313" key="2">
    <source>
        <dbReference type="EMBL" id="KAK0622610.1"/>
    </source>
</evidence>
<feature type="compositionally biased region" description="Polar residues" evidence="1">
    <location>
        <begin position="61"/>
        <end position="72"/>
    </location>
</feature>
<dbReference type="EMBL" id="JAULSU010000003">
    <property type="protein sequence ID" value="KAK0622610.1"/>
    <property type="molecule type" value="Genomic_DNA"/>
</dbReference>
<sequence>MRRMAHAYASLERNQVLLSQQSKNVTKGAHVTPRVIVANIITHYTEHQPKVIHDPPPPPQSNTEQQSTSKPA</sequence>
<name>A0AA40C2I2_9PEZI</name>
<accession>A0AA40C2I2</accession>
<evidence type="ECO:0000256" key="1">
    <source>
        <dbReference type="SAM" id="MobiDB-lite"/>
    </source>
</evidence>
<reference evidence="2" key="1">
    <citation type="submission" date="2023-06" db="EMBL/GenBank/DDBJ databases">
        <title>Genome-scale phylogeny and comparative genomics of the fungal order Sordariales.</title>
        <authorList>
            <consortium name="Lawrence Berkeley National Laboratory"/>
            <person name="Hensen N."/>
            <person name="Bonometti L."/>
            <person name="Westerberg I."/>
            <person name="Brannstrom I.O."/>
            <person name="Guillou S."/>
            <person name="Cros-Aarteil S."/>
            <person name="Calhoun S."/>
            <person name="Haridas S."/>
            <person name="Kuo A."/>
            <person name="Mondo S."/>
            <person name="Pangilinan J."/>
            <person name="Riley R."/>
            <person name="Labutti K."/>
            <person name="Andreopoulos B."/>
            <person name="Lipzen A."/>
            <person name="Chen C."/>
            <person name="Yanf M."/>
            <person name="Daum C."/>
            <person name="Ng V."/>
            <person name="Clum A."/>
            <person name="Steindorff A."/>
            <person name="Ohm R."/>
            <person name="Martin F."/>
            <person name="Silar P."/>
            <person name="Natvig D."/>
            <person name="Lalanne C."/>
            <person name="Gautier V."/>
            <person name="Ament-Velasquez S.L."/>
            <person name="Kruys A."/>
            <person name="Hutchinson M.I."/>
            <person name="Powell A.J."/>
            <person name="Barry K."/>
            <person name="Miller A.N."/>
            <person name="Grigoriev I.V."/>
            <person name="Debuchy R."/>
            <person name="Gladieux P."/>
            <person name="Thoren M.H."/>
            <person name="Johannesson H."/>
        </authorList>
    </citation>
    <scope>NUCLEOTIDE SEQUENCE</scope>
    <source>
        <strain evidence="2">CBS 606.72</strain>
    </source>
</reference>
<proteinExistence type="predicted"/>
<protein>
    <submittedName>
        <fullName evidence="2">Uncharacterized protein</fullName>
    </submittedName>
</protein>
<keyword evidence="3" id="KW-1185">Reference proteome</keyword>